<dbReference type="EMBL" id="BMGG01000011">
    <property type="protein sequence ID" value="GGC90143.1"/>
    <property type="molecule type" value="Genomic_DNA"/>
</dbReference>
<keyword evidence="2" id="KW-1185">Reference proteome</keyword>
<gene>
    <name evidence="1" type="ORF">GCM10010994_54980</name>
</gene>
<protein>
    <submittedName>
        <fullName evidence="1">Uncharacterized protein</fullName>
    </submittedName>
</protein>
<evidence type="ECO:0000313" key="1">
    <source>
        <dbReference type="EMBL" id="GGC90143.1"/>
    </source>
</evidence>
<reference evidence="1" key="1">
    <citation type="journal article" date="2014" name="Int. J. Syst. Evol. Microbiol.">
        <title>Complete genome sequence of Corynebacterium casei LMG S-19264T (=DSM 44701T), isolated from a smear-ripened cheese.</title>
        <authorList>
            <consortium name="US DOE Joint Genome Institute (JGI-PGF)"/>
            <person name="Walter F."/>
            <person name="Albersmeier A."/>
            <person name="Kalinowski J."/>
            <person name="Ruckert C."/>
        </authorList>
    </citation>
    <scope>NUCLEOTIDE SEQUENCE</scope>
    <source>
        <strain evidence="1">CGMCC 1.12919</strain>
    </source>
</reference>
<accession>A0A916UWH3</accession>
<sequence length="89" mass="9957">MPNVLAQLEQIELDILACEEQMARQHEVIDELRASGDSSDFAAMILQDLEDIQAKQISLRDKLRAEVARRALAGHGKASGLDREFSRHS</sequence>
<dbReference type="Proteomes" id="UP000637002">
    <property type="component" value="Unassembled WGS sequence"/>
</dbReference>
<dbReference type="AlphaFoldDB" id="A0A916UWH3"/>
<proteinExistence type="predicted"/>
<name>A0A916UWH3_9HYPH</name>
<evidence type="ECO:0000313" key="2">
    <source>
        <dbReference type="Proteomes" id="UP000637002"/>
    </source>
</evidence>
<dbReference type="RefSeq" id="WP_188612367.1">
    <property type="nucleotide sequence ID" value="NZ_BMGG01000011.1"/>
</dbReference>
<organism evidence="1 2">
    <name type="scientific">Chelatococcus reniformis</name>
    <dbReference type="NCBI Taxonomy" id="1494448"/>
    <lineage>
        <taxon>Bacteria</taxon>
        <taxon>Pseudomonadati</taxon>
        <taxon>Pseudomonadota</taxon>
        <taxon>Alphaproteobacteria</taxon>
        <taxon>Hyphomicrobiales</taxon>
        <taxon>Chelatococcaceae</taxon>
        <taxon>Chelatococcus</taxon>
    </lineage>
</organism>
<comment type="caution">
    <text evidence="1">The sequence shown here is derived from an EMBL/GenBank/DDBJ whole genome shotgun (WGS) entry which is preliminary data.</text>
</comment>
<reference evidence="1" key="2">
    <citation type="submission" date="2020-09" db="EMBL/GenBank/DDBJ databases">
        <authorList>
            <person name="Sun Q."/>
            <person name="Zhou Y."/>
        </authorList>
    </citation>
    <scope>NUCLEOTIDE SEQUENCE</scope>
    <source>
        <strain evidence="1">CGMCC 1.12919</strain>
    </source>
</reference>